<dbReference type="Proteomes" id="UP000271708">
    <property type="component" value="Chromosome"/>
</dbReference>
<accession>A0A176QG96</accession>
<evidence type="ECO:0000313" key="5">
    <source>
        <dbReference type="Proteomes" id="UP000076976"/>
    </source>
</evidence>
<proteinExistence type="inferred from homology"/>
<evidence type="ECO:0000313" key="3">
    <source>
        <dbReference type="EMBL" id="OAB88700.1"/>
    </source>
</evidence>
<dbReference type="KEGG" id="jme:EEW87_015610"/>
<evidence type="ECO:0000256" key="1">
    <source>
        <dbReference type="ARBA" id="ARBA00008791"/>
    </source>
</evidence>
<comment type="similarity">
    <text evidence="1">Belongs to the universal stress protein A family.</text>
</comment>
<reference evidence="4" key="3">
    <citation type="submission" date="2019-11" db="EMBL/GenBank/DDBJ databases">
        <authorList>
            <person name="Zhao Q."/>
        </authorList>
    </citation>
    <scope>NUCLEOTIDE SEQUENCE</scope>
    <source>
        <strain evidence="4">M714</strain>
    </source>
</reference>
<feature type="domain" description="UspA" evidence="2">
    <location>
        <begin position="2"/>
        <end position="124"/>
    </location>
</feature>
<dbReference type="Proteomes" id="UP000076976">
    <property type="component" value="Unassembled WGS sequence"/>
</dbReference>
<dbReference type="GeneID" id="59162616"/>
<dbReference type="PANTHER" id="PTHR46268">
    <property type="entry name" value="STRESS RESPONSE PROTEIN NHAX"/>
    <property type="match status" value="1"/>
</dbReference>
<dbReference type="CDD" id="cd00293">
    <property type="entry name" value="USP-like"/>
    <property type="match status" value="1"/>
</dbReference>
<name>A0A176QG96_9MICO</name>
<reference evidence="3 5" key="1">
    <citation type="submission" date="2016-01" db="EMBL/GenBank/DDBJ databases">
        <title>Janibacter melonis strain CD11_4 genome sequencing and assembly.</title>
        <authorList>
            <person name="Nair G.R."/>
            <person name="Kaur G."/>
            <person name="Chander A.M."/>
            <person name="Mayilraj S."/>
        </authorList>
    </citation>
    <scope>NUCLEOTIDE SEQUENCE [LARGE SCALE GENOMIC DNA]</scope>
    <source>
        <strain evidence="3 5">CD11-4</strain>
    </source>
</reference>
<evidence type="ECO:0000313" key="4">
    <source>
        <dbReference type="EMBL" id="QFQ31448.1"/>
    </source>
</evidence>
<dbReference type="InterPro" id="IPR006016">
    <property type="entry name" value="UspA"/>
</dbReference>
<dbReference type="AlphaFoldDB" id="A0A176QG96"/>
<dbReference type="RefSeq" id="WP_068271029.1">
    <property type="nucleotide sequence ID" value="NZ_BAAAKD010000014.1"/>
</dbReference>
<dbReference type="SUPFAM" id="SSF52402">
    <property type="entry name" value="Adenine nucleotide alpha hydrolases-like"/>
    <property type="match status" value="1"/>
</dbReference>
<dbReference type="OrthoDB" id="5419113at2"/>
<dbReference type="PRINTS" id="PR01438">
    <property type="entry name" value="UNVRSLSTRESS"/>
</dbReference>
<dbReference type="Pfam" id="PF00582">
    <property type="entry name" value="Usp"/>
    <property type="match status" value="1"/>
</dbReference>
<evidence type="ECO:0000259" key="2">
    <source>
        <dbReference type="Pfam" id="PF00582"/>
    </source>
</evidence>
<dbReference type="PANTHER" id="PTHR46268:SF6">
    <property type="entry name" value="UNIVERSAL STRESS PROTEIN UP12"/>
    <property type="match status" value="1"/>
</dbReference>
<sequence length="125" mass="13007">MTIVVAYADTPPGHAALRAAAREAVLRSEEVVVVPATADLDPTTDSLRAVLDGAEGLDSSGVSLEVRTSELHDPADAVIQVAQQLEASLICLGLRRRSPVGKLLMGSTAQRVLLDATCPVLAVKP</sequence>
<dbReference type="EMBL" id="CP044548">
    <property type="protein sequence ID" value="QFQ31448.1"/>
    <property type="molecule type" value="Genomic_DNA"/>
</dbReference>
<dbReference type="InterPro" id="IPR014729">
    <property type="entry name" value="Rossmann-like_a/b/a_fold"/>
</dbReference>
<reference evidence="4 6" key="2">
    <citation type="submission" date="2019-09" db="EMBL/GenBank/DDBJ databases">
        <title>Complete Genome Sequence of Janibacter melonis M714 with both human health impact and industrial applications.</title>
        <authorList>
            <person name="Jin M."/>
            <person name="Zhao Q.R."/>
        </authorList>
    </citation>
    <scope>NUCLEOTIDE SEQUENCE [LARGE SCALE GENOMIC DNA]</scope>
    <source>
        <strain evidence="4 6">M714</strain>
    </source>
</reference>
<dbReference type="Gene3D" id="3.40.50.620">
    <property type="entry name" value="HUPs"/>
    <property type="match status" value="1"/>
</dbReference>
<organism evidence="3 5">
    <name type="scientific">Janibacter melonis</name>
    <dbReference type="NCBI Taxonomy" id="262209"/>
    <lineage>
        <taxon>Bacteria</taxon>
        <taxon>Bacillati</taxon>
        <taxon>Actinomycetota</taxon>
        <taxon>Actinomycetes</taxon>
        <taxon>Micrococcales</taxon>
        <taxon>Intrasporangiaceae</taxon>
        <taxon>Janibacter</taxon>
    </lineage>
</organism>
<dbReference type="EMBL" id="LQZG01000001">
    <property type="protein sequence ID" value="OAB88700.1"/>
    <property type="molecule type" value="Genomic_DNA"/>
</dbReference>
<gene>
    <name evidence="3" type="ORF">AWH69_02615</name>
    <name evidence="4" type="ORF">EEW87_015610</name>
</gene>
<keyword evidence="5" id="KW-1185">Reference proteome</keyword>
<protein>
    <submittedName>
        <fullName evidence="4">Universal stress protein</fullName>
    </submittedName>
</protein>
<dbReference type="InterPro" id="IPR006015">
    <property type="entry name" value="Universal_stress_UspA"/>
</dbReference>
<evidence type="ECO:0000313" key="6">
    <source>
        <dbReference type="Proteomes" id="UP000271708"/>
    </source>
</evidence>